<sequence length="684" mass="78459">MHVMIKKKNILIFGILILVPVTLLQVSCSSNTILTENLELTLPEQKQMLSSIKRKNDNFYVSNLKNYSPPKENQLIDEAQFRNLKLYNESARVLSDWVLRNLSQKERIQMSRNCDALVGSFKNQFPLNEQTLACAAWWLEKKNNDESAAASRAASPQSTYVRNLSSKQKQDLQNYKGMSFSEAFSQMDPPTLSQAQRLANSALDYASDCSYSGVSSALILRLESFLPNKFVYPAIEKIYTKMQKCLLPDADPSEKIHLRVGLLRLISGYPILAKDALEKTLLEKDPGESSRSLFWLGAIYQKSKPNSKENPYWQRLLKENSISLHAILASQQLGVDPINNLVPDEDISIQARDSNGWSDDNLEAFIFDLFRARNDMSAATEWSNYVGRTSSVTNPNMILYWALGHNAVRNYRYSIFMLGRYGKYIKNYPVSKTMLGLHFPKPYLKEISDYSEDVDPIFVLSLVRQESAFDPYARSGANARGLMQVLPSTAKSIKRKITSNQLYDPEMNLEVGVSYLSRLLKRYDGRVEYVLAAYNAGASNLDKWRDRVLDNNMMLFCDFMPFKETRSYVSLILRNYYWYSRIISEREDLFAKRIQQQSAKARWKSDRVAALLSFSWKSDLEVKNKSILDKIYIFGNSNSNITSNNSDPSWLNEDTKNKNKTYKNINDEIESDEKTAFSNSNKLK</sequence>
<gene>
    <name evidence="4" type="ORF">GCL60_06125</name>
</gene>
<organism evidence="4 5">
    <name type="scientific">Silvanigrella paludirubra</name>
    <dbReference type="NCBI Taxonomy" id="2499159"/>
    <lineage>
        <taxon>Bacteria</taxon>
        <taxon>Pseudomonadati</taxon>
        <taxon>Bdellovibrionota</taxon>
        <taxon>Oligoflexia</taxon>
        <taxon>Silvanigrellales</taxon>
        <taxon>Silvanigrellaceae</taxon>
        <taxon>Silvanigrella</taxon>
    </lineage>
</organism>
<dbReference type="RefSeq" id="WP_153419375.1">
    <property type="nucleotide sequence ID" value="NZ_WFLM01000002.1"/>
</dbReference>
<proteinExistence type="inferred from homology"/>
<dbReference type="SUPFAM" id="SSF53955">
    <property type="entry name" value="Lysozyme-like"/>
    <property type="match status" value="1"/>
</dbReference>
<dbReference type="Proteomes" id="UP000437748">
    <property type="component" value="Unassembled WGS sequence"/>
</dbReference>
<evidence type="ECO:0000313" key="5">
    <source>
        <dbReference type="Proteomes" id="UP000437748"/>
    </source>
</evidence>
<dbReference type="OrthoDB" id="5298965at2"/>
<dbReference type="Gene3D" id="1.10.530.10">
    <property type="match status" value="1"/>
</dbReference>
<protein>
    <submittedName>
        <fullName evidence="4">Transglycosylase SLT domain-containing protein</fullName>
    </submittedName>
</protein>
<keyword evidence="2" id="KW-0732">Signal</keyword>
<evidence type="ECO:0000313" key="4">
    <source>
        <dbReference type="EMBL" id="KAB8039837.1"/>
    </source>
</evidence>
<name>A0A6N6VWN7_9BACT</name>
<accession>A0A6N6VWN7</accession>
<dbReference type="AlphaFoldDB" id="A0A6N6VWN7"/>
<evidence type="ECO:0000256" key="2">
    <source>
        <dbReference type="ARBA" id="ARBA00022729"/>
    </source>
</evidence>
<dbReference type="EMBL" id="WFLM01000002">
    <property type="protein sequence ID" value="KAB8039837.1"/>
    <property type="molecule type" value="Genomic_DNA"/>
</dbReference>
<comment type="similarity">
    <text evidence="1">Belongs to the transglycosylase Slt family.</text>
</comment>
<reference evidence="4 5" key="1">
    <citation type="submission" date="2019-10" db="EMBL/GenBank/DDBJ databases">
        <title>New species of Slilvanegrellaceae.</title>
        <authorList>
            <person name="Pitt A."/>
            <person name="Hahn M.W."/>
        </authorList>
    </citation>
    <scope>NUCLEOTIDE SEQUENCE [LARGE SCALE GENOMIC DNA]</scope>
    <source>
        <strain evidence="4 5">SP-Ram-0.45-NSY-1</strain>
    </source>
</reference>
<evidence type="ECO:0000259" key="3">
    <source>
        <dbReference type="Pfam" id="PF01464"/>
    </source>
</evidence>
<keyword evidence="5" id="KW-1185">Reference proteome</keyword>
<dbReference type="SUPFAM" id="SSF48435">
    <property type="entry name" value="Bacterial muramidases"/>
    <property type="match status" value="1"/>
</dbReference>
<dbReference type="PANTHER" id="PTHR37423:SF2">
    <property type="entry name" value="MEMBRANE-BOUND LYTIC MUREIN TRANSGLYCOSYLASE C"/>
    <property type="match status" value="1"/>
</dbReference>
<comment type="caution">
    <text evidence="4">The sequence shown here is derived from an EMBL/GenBank/DDBJ whole genome shotgun (WGS) entry which is preliminary data.</text>
</comment>
<dbReference type="GO" id="GO:0004553">
    <property type="term" value="F:hydrolase activity, hydrolyzing O-glycosyl compounds"/>
    <property type="evidence" value="ECO:0007669"/>
    <property type="project" value="InterPro"/>
</dbReference>
<dbReference type="InterPro" id="IPR000189">
    <property type="entry name" value="Transglyc_AS"/>
</dbReference>
<dbReference type="PANTHER" id="PTHR37423">
    <property type="entry name" value="SOLUBLE LYTIC MUREIN TRANSGLYCOSYLASE-RELATED"/>
    <property type="match status" value="1"/>
</dbReference>
<evidence type="ECO:0000256" key="1">
    <source>
        <dbReference type="ARBA" id="ARBA00007734"/>
    </source>
</evidence>
<dbReference type="GO" id="GO:0008933">
    <property type="term" value="F:peptidoglycan lytic transglycosylase activity"/>
    <property type="evidence" value="ECO:0007669"/>
    <property type="project" value="InterPro"/>
</dbReference>
<dbReference type="Pfam" id="PF01464">
    <property type="entry name" value="SLT"/>
    <property type="match status" value="1"/>
</dbReference>
<dbReference type="InterPro" id="IPR023346">
    <property type="entry name" value="Lysozyme-like_dom_sf"/>
</dbReference>
<dbReference type="GO" id="GO:0016020">
    <property type="term" value="C:membrane"/>
    <property type="evidence" value="ECO:0007669"/>
    <property type="project" value="InterPro"/>
</dbReference>
<dbReference type="GO" id="GO:0042597">
    <property type="term" value="C:periplasmic space"/>
    <property type="evidence" value="ECO:0007669"/>
    <property type="project" value="InterPro"/>
</dbReference>
<feature type="domain" description="Transglycosylase SLT" evidence="3">
    <location>
        <begin position="452"/>
        <end position="548"/>
    </location>
</feature>
<dbReference type="InterPro" id="IPR008939">
    <property type="entry name" value="Lytic_TGlycosylase_superhlx_U"/>
</dbReference>
<dbReference type="PROSITE" id="PS00922">
    <property type="entry name" value="TRANSGLYCOSYLASE"/>
    <property type="match status" value="1"/>
</dbReference>
<dbReference type="GO" id="GO:0000270">
    <property type="term" value="P:peptidoglycan metabolic process"/>
    <property type="evidence" value="ECO:0007669"/>
    <property type="project" value="InterPro"/>
</dbReference>
<dbReference type="CDD" id="cd13401">
    <property type="entry name" value="Slt70-like"/>
    <property type="match status" value="1"/>
</dbReference>
<dbReference type="InterPro" id="IPR008258">
    <property type="entry name" value="Transglycosylase_SLT_dom_1"/>
</dbReference>